<keyword evidence="5" id="KW-1185">Reference proteome</keyword>
<dbReference type="Gene3D" id="3.80.10.10">
    <property type="entry name" value="Ribonuclease Inhibitor"/>
    <property type="match status" value="3"/>
</dbReference>
<dbReference type="PANTHER" id="PTHR24366">
    <property type="entry name" value="IG(IMMUNOGLOBULIN) AND LRR(LEUCINE RICH REPEAT) DOMAINS"/>
    <property type="match status" value="1"/>
</dbReference>
<keyword evidence="3" id="KW-0812">Transmembrane</keyword>
<evidence type="ECO:0000256" key="2">
    <source>
        <dbReference type="ARBA" id="ARBA00022737"/>
    </source>
</evidence>
<evidence type="ECO:0000313" key="5">
    <source>
        <dbReference type="Proteomes" id="UP001292079"/>
    </source>
</evidence>
<keyword evidence="1" id="KW-0433">Leucine-rich repeat</keyword>
<dbReference type="Pfam" id="PF13855">
    <property type="entry name" value="LRR_8"/>
    <property type="match status" value="2"/>
</dbReference>
<keyword evidence="3" id="KW-1133">Transmembrane helix</keyword>
<proteinExistence type="predicted"/>
<dbReference type="AlphaFoldDB" id="A0AAE2D8Y4"/>
<dbReference type="Proteomes" id="UP001292079">
    <property type="component" value="Unassembled WGS sequence"/>
</dbReference>
<dbReference type="Pfam" id="PF00560">
    <property type="entry name" value="LRR_1"/>
    <property type="match status" value="1"/>
</dbReference>
<dbReference type="InterPro" id="IPR001611">
    <property type="entry name" value="Leu-rich_rpt"/>
</dbReference>
<evidence type="ECO:0000256" key="3">
    <source>
        <dbReference type="SAM" id="Phobius"/>
    </source>
</evidence>
<comment type="caution">
    <text evidence="4">The sequence shown here is derived from an EMBL/GenBank/DDBJ whole genome shotgun (WGS) entry which is preliminary data.</text>
</comment>
<feature type="transmembrane region" description="Helical" evidence="3">
    <location>
        <begin position="489"/>
        <end position="511"/>
    </location>
</feature>
<organism evidence="4 5">
    <name type="scientific">Schistosoma mekongi</name>
    <name type="common">Parasitic worm</name>
    <dbReference type="NCBI Taxonomy" id="38744"/>
    <lineage>
        <taxon>Eukaryota</taxon>
        <taxon>Metazoa</taxon>
        <taxon>Spiralia</taxon>
        <taxon>Lophotrochozoa</taxon>
        <taxon>Platyhelminthes</taxon>
        <taxon>Trematoda</taxon>
        <taxon>Digenea</taxon>
        <taxon>Strigeidida</taxon>
        <taxon>Schistosomatoidea</taxon>
        <taxon>Schistosomatidae</taxon>
        <taxon>Schistosoma</taxon>
    </lineage>
</organism>
<protein>
    <submittedName>
        <fullName evidence="4">Uncharacterized protein</fullName>
    </submittedName>
</protein>
<evidence type="ECO:0000256" key="1">
    <source>
        <dbReference type="ARBA" id="ARBA00022614"/>
    </source>
</evidence>
<accession>A0AAE2D8Y4</accession>
<dbReference type="PROSITE" id="PS51450">
    <property type="entry name" value="LRR"/>
    <property type="match status" value="1"/>
</dbReference>
<name>A0AAE2D8Y4_SCHME</name>
<dbReference type="InterPro" id="IPR032675">
    <property type="entry name" value="LRR_dom_sf"/>
</dbReference>
<keyword evidence="3" id="KW-0472">Membrane</keyword>
<gene>
    <name evidence="4" type="ORF">MN116_000985</name>
</gene>
<reference evidence="4" key="2">
    <citation type="journal article" date="2023" name="Infect Dis Poverty">
        <title>Chromosome-scale genome of the human blood fluke Schistosoma mekongi and its implications for public health.</title>
        <authorList>
            <person name="Zhou M."/>
            <person name="Xu L."/>
            <person name="Xu D."/>
            <person name="Chen W."/>
            <person name="Khan J."/>
            <person name="Hu Y."/>
            <person name="Huang H."/>
            <person name="Wei H."/>
            <person name="Zhang Y."/>
            <person name="Chusongsang P."/>
            <person name="Tanasarnprasert K."/>
            <person name="Hu X."/>
            <person name="Limpanont Y."/>
            <person name="Lv Z."/>
        </authorList>
    </citation>
    <scope>NUCLEOTIDE SEQUENCE</scope>
    <source>
        <strain evidence="4">LV_2022a</strain>
    </source>
</reference>
<dbReference type="SMART" id="SM00369">
    <property type="entry name" value="LRR_TYP"/>
    <property type="match status" value="9"/>
</dbReference>
<dbReference type="SUPFAM" id="SSF52058">
    <property type="entry name" value="L domain-like"/>
    <property type="match status" value="1"/>
</dbReference>
<sequence>MDCIKYFIPEIFTQFACNEVIELTLESTLINISSSSSSSSATSSKTLEQRLLETPNSLNYFIGLPNLIRLRLINNPYITCYASEIFNGISTHLQELYLIGNPVKEIKIKDFNKFTTNENRLITLDLSFNHLTKIEPNSFVGLLNTSRMYYLRKLNLAHNHITYIHANMFSGLAYLEELNLEDNPITFIEIESFKHLISLRKLVIINTMKSEHNNTISTDKFIRTMFKQLKDLQELNLIGLQMYNIQSNLFNDLHQLRKLNLAYNQFIKVPIIYQYDNSNSSNMLTYSSLLPLTIMIRTKLVYFNLSYNQITCLTTNSFIHLNKLKHLILHDNLINIITRNAFHGLLSLEILELQRNPLQLIQPLAFIPIKISLQQILLNNVIKEQDEYIIEYLNHTSLALLSQATKIIGLEKWDIYKGGNHNVDYYFNNDYIQLIDEDIDCNEDIKSIYRNYWKLIKFQDVLEINDKNENEQFTLINHIDKNNEENQNVIIILFSTGMILIILLSGILIPYRHYAYNTKWKQKIRLSKTNSLKYSLSCRHDHEEYLQNNGNQSKCIECNHFNHSHQSININNSNDNYLKLMKRSSINMNNKTTRLNSLLSRTNLFGKRTQGGIVPITTSIITTTNNSNGLQNYNWFWLNPLQINDITISNNNIPLLNGDYLMHIQQNRDIQRQIYDELQMVNSGGSPQTTYLSDTSYYDNNLIKAQKSNTFRSIHMDTTTANTGSNHGSILKSEYIYPLTILIKH</sequence>
<dbReference type="EMBL" id="JALJAT010000001">
    <property type="protein sequence ID" value="KAK4475721.1"/>
    <property type="molecule type" value="Genomic_DNA"/>
</dbReference>
<evidence type="ECO:0000313" key="4">
    <source>
        <dbReference type="EMBL" id="KAK4475721.1"/>
    </source>
</evidence>
<dbReference type="InterPro" id="IPR003591">
    <property type="entry name" value="Leu-rich_rpt_typical-subtyp"/>
</dbReference>
<keyword evidence="2" id="KW-0677">Repeat</keyword>
<reference evidence="4" key="1">
    <citation type="submission" date="2022-04" db="EMBL/GenBank/DDBJ databases">
        <authorList>
            <person name="Xu L."/>
            <person name="Lv Z."/>
        </authorList>
    </citation>
    <scope>NUCLEOTIDE SEQUENCE</scope>
    <source>
        <strain evidence="4">LV_2022a</strain>
    </source>
</reference>